<proteinExistence type="predicted"/>
<feature type="compositionally biased region" description="Basic and acidic residues" evidence="1">
    <location>
        <begin position="264"/>
        <end position="276"/>
    </location>
</feature>
<comment type="caution">
    <text evidence="3">The sequence shown here is derived from an EMBL/GenBank/DDBJ whole genome shotgun (WGS) entry which is preliminary data.</text>
</comment>
<evidence type="ECO:0000313" key="3">
    <source>
        <dbReference type="EMBL" id="KAB2575808.1"/>
    </source>
</evidence>
<dbReference type="GO" id="GO:0070292">
    <property type="term" value="P:N-acylphosphatidylethanolamine metabolic process"/>
    <property type="evidence" value="ECO:0007669"/>
    <property type="project" value="TreeGrafter"/>
</dbReference>
<dbReference type="Gene3D" id="3.60.15.10">
    <property type="entry name" value="Ribonuclease Z/Hydroxyacylglutathione hydrolase-like"/>
    <property type="match status" value="1"/>
</dbReference>
<feature type="region of interest" description="Disordered" evidence="1">
    <location>
        <begin position="176"/>
        <end position="195"/>
    </location>
</feature>
<gene>
    <name evidence="3" type="ORF">DBV05_g5557</name>
</gene>
<accession>A0A5N5DDB8</accession>
<feature type="domain" description="Metallo-beta-lactamase" evidence="2">
    <location>
        <begin position="470"/>
        <end position="573"/>
    </location>
</feature>
<feature type="compositionally biased region" description="Low complexity" evidence="1">
    <location>
        <begin position="254"/>
        <end position="263"/>
    </location>
</feature>
<evidence type="ECO:0000313" key="4">
    <source>
        <dbReference type="Proteomes" id="UP000325902"/>
    </source>
</evidence>
<feature type="compositionally biased region" description="Gly residues" evidence="1">
    <location>
        <begin position="143"/>
        <end position="165"/>
    </location>
</feature>
<reference evidence="3 4" key="1">
    <citation type="journal article" date="2019" name="Sci. Rep.">
        <title>A multi-omics analysis of the grapevine pathogen Lasiodiplodia theobromae reveals that temperature affects the expression of virulence- and pathogenicity-related genes.</title>
        <authorList>
            <person name="Felix C."/>
            <person name="Meneses R."/>
            <person name="Goncalves M.F.M."/>
            <person name="Tilleman L."/>
            <person name="Duarte A.S."/>
            <person name="Jorrin-Novo J.V."/>
            <person name="Van de Peer Y."/>
            <person name="Deforce D."/>
            <person name="Van Nieuwerburgh F."/>
            <person name="Esteves A.C."/>
            <person name="Alves A."/>
        </authorList>
    </citation>
    <scope>NUCLEOTIDE SEQUENCE [LARGE SCALE GENOMIC DNA]</scope>
    <source>
        <strain evidence="3 4">LA-SOL3</strain>
    </source>
</reference>
<organism evidence="3 4">
    <name type="scientific">Lasiodiplodia theobromae</name>
    <dbReference type="NCBI Taxonomy" id="45133"/>
    <lineage>
        <taxon>Eukaryota</taxon>
        <taxon>Fungi</taxon>
        <taxon>Dikarya</taxon>
        <taxon>Ascomycota</taxon>
        <taxon>Pezizomycotina</taxon>
        <taxon>Dothideomycetes</taxon>
        <taxon>Dothideomycetes incertae sedis</taxon>
        <taxon>Botryosphaeriales</taxon>
        <taxon>Botryosphaeriaceae</taxon>
        <taxon>Lasiodiplodia</taxon>
    </lineage>
</organism>
<feature type="compositionally biased region" description="Acidic residues" evidence="1">
    <location>
        <begin position="244"/>
        <end position="253"/>
    </location>
</feature>
<evidence type="ECO:0000256" key="1">
    <source>
        <dbReference type="SAM" id="MobiDB-lite"/>
    </source>
</evidence>
<feature type="region of interest" description="Disordered" evidence="1">
    <location>
        <begin position="223"/>
        <end position="297"/>
    </location>
</feature>
<dbReference type="InterPro" id="IPR036866">
    <property type="entry name" value="RibonucZ/Hydroxyglut_hydro"/>
</dbReference>
<keyword evidence="4" id="KW-1185">Reference proteome</keyword>
<dbReference type="InterPro" id="IPR001279">
    <property type="entry name" value="Metallo-B-lactamas"/>
</dbReference>
<feature type="domain" description="Metallo-beta-lactamase" evidence="2">
    <location>
        <begin position="302"/>
        <end position="448"/>
    </location>
</feature>
<feature type="region of interest" description="Disordered" evidence="1">
    <location>
        <begin position="139"/>
        <end position="169"/>
    </location>
</feature>
<sequence>MPSTALANDAFAKATASTTSLSSSLSSSSAAVPAAINEPLVTFHRLPARFPSSSSAESIYQSEPPAHHVTAANGTTVTGFRNPWPSFVDAAPKGPAQAIHARFLSRERRYVPVPSAKEELVQVVRPDWGWGCCGHAPPPGSAMGEGGQGGGGGGDWGGGGGGGSGAAQKEMGISDEGKAAAGGKDGEGGNPNATKMKATWIGHASWLVETGVKRRAPIATPSITLTTDDAGDGKVTTTTLDLGGDSDSDDSDDSSSVSSSAGGPDDKTDHEKDDGKKNKKRPEKERKKKKKKKAPHVERGIRILCDPVFSSRMSPVRFAGPKRFTPPPCALADLPDPVDVVIISHDHYDHLDAPTIRFLVDRERKRQHAMKIGRGILFLCGLGVGRHLQGMGVREEEIVELDWWEGVRIAVRGVKGAARVIATPSQHFSGRGVWDAGKSLWCSWVVEEIGIDDDDDEKQQRANVQASPTKANESDAAGSAPPLRKNKRLYFAGDTGYRSVPPGVDKDPDAIAELPRCPAFAEIGELYGPFDLSLLPIGCYSPRILLSPVHAAPEDSVCMHKDLRSKKSVAMHYGTVRMPLSEQYEDVREPPRLWKECAEKEGLKWGEDVEVCKIGETVLV</sequence>
<dbReference type="GO" id="GO:0070290">
    <property type="term" value="F:N-acylphosphatidylethanolamine-specific phospholipase D activity"/>
    <property type="evidence" value="ECO:0007669"/>
    <property type="project" value="TreeGrafter"/>
</dbReference>
<dbReference type="Pfam" id="PF12706">
    <property type="entry name" value="Lactamase_B_2"/>
    <property type="match status" value="2"/>
</dbReference>
<evidence type="ECO:0000259" key="2">
    <source>
        <dbReference type="Pfam" id="PF12706"/>
    </source>
</evidence>
<dbReference type="PANTHER" id="PTHR15032">
    <property type="entry name" value="N-ACYL-PHOSPHATIDYLETHANOLAMINE-HYDROLYZING PHOSPHOLIPASE D"/>
    <property type="match status" value="1"/>
</dbReference>
<name>A0A5N5DDB8_9PEZI</name>
<feature type="compositionally biased region" description="Basic residues" evidence="1">
    <location>
        <begin position="277"/>
        <end position="294"/>
    </location>
</feature>
<dbReference type="AlphaFoldDB" id="A0A5N5DDB8"/>
<dbReference type="GO" id="GO:0070291">
    <property type="term" value="P:N-acylethanolamine metabolic process"/>
    <property type="evidence" value="ECO:0007669"/>
    <property type="project" value="TreeGrafter"/>
</dbReference>
<dbReference type="GO" id="GO:0005737">
    <property type="term" value="C:cytoplasm"/>
    <property type="evidence" value="ECO:0007669"/>
    <property type="project" value="TreeGrafter"/>
</dbReference>
<dbReference type="OrthoDB" id="332863at2759"/>
<feature type="region of interest" description="Disordered" evidence="1">
    <location>
        <begin position="455"/>
        <end position="482"/>
    </location>
</feature>
<dbReference type="SUPFAM" id="SSF56281">
    <property type="entry name" value="Metallo-hydrolase/oxidoreductase"/>
    <property type="match status" value="1"/>
</dbReference>
<feature type="compositionally biased region" description="Polar residues" evidence="1">
    <location>
        <begin position="461"/>
        <end position="471"/>
    </location>
</feature>
<dbReference type="PANTHER" id="PTHR15032:SF4">
    <property type="entry name" value="N-ACYL-PHOSPHATIDYLETHANOLAMINE-HYDROLYZING PHOSPHOLIPASE D"/>
    <property type="match status" value="1"/>
</dbReference>
<dbReference type="EMBL" id="VCHE01000029">
    <property type="protein sequence ID" value="KAB2575808.1"/>
    <property type="molecule type" value="Genomic_DNA"/>
</dbReference>
<dbReference type="Proteomes" id="UP000325902">
    <property type="component" value="Unassembled WGS sequence"/>
</dbReference>
<protein>
    <recommendedName>
        <fullName evidence="2">Metallo-beta-lactamase domain-containing protein</fullName>
    </recommendedName>
</protein>